<name>I4A096_ORNRL</name>
<dbReference type="AlphaFoldDB" id="I4A096"/>
<proteinExistence type="predicted"/>
<dbReference type="RefSeq" id="WP_014790945.1">
    <property type="nucleotide sequence ID" value="NC_018016.1"/>
</dbReference>
<dbReference type="InterPro" id="IPR006522">
    <property type="entry name" value="Phage_virion_morphogenesis"/>
</dbReference>
<dbReference type="Proteomes" id="UP000006051">
    <property type="component" value="Chromosome"/>
</dbReference>
<dbReference type="eggNOG" id="COG5005">
    <property type="taxonomic scope" value="Bacteria"/>
</dbReference>
<dbReference type="HOGENOM" id="CLU_116147_0_0_10"/>
<dbReference type="STRING" id="867902.Ornrh_1195"/>
<dbReference type="GeneID" id="97257866"/>
<accession>I4A096</accession>
<keyword evidence="2" id="KW-1185">Reference proteome</keyword>
<organism evidence="1 2">
    <name type="scientific">Ornithobacterium rhinotracheale (strain ATCC 51463 / DSM 15997 / CCUG 23171 / CIP 104009 / LMG 9086)</name>
    <dbReference type="NCBI Taxonomy" id="867902"/>
    <lineage>
        <taxon>Bacteria</taxon>
        <taxon>Pseudomonadati</taxon>
        <taxon>Bacteroidota</taxon>
        <taxon>Flavobacteriia</taxon>
        <taxon>Flavobacteriales</taxon>
        <taxon>Weeksellaceae</taxon>
        <taxon>Ornithobacterium</taxon>
    </lineage>
</organism>
<evidence type="ECO:0000313" key="1">
    <source>
        <dbReference type="EMBL" id="AFL97380.1"/>
    </source>
</evidence>
<dbReference type="KEGG" id="orh:Ornrh_1195"/>
<sequence>MNRNLEQVMRAIEQRTHQFLDDLPIIIANEALLFAKENFDQQSWQGSSVEPWAPRKDKENERSLLVNTGNLRRSIDKENAKIEPKANGVTITIGSDVPYARAHNFGFSGVVEQNVGEHRRKSKKGKEYFVKAHRRNMKMNIPKRQFIGDFNDSPIFADKIKEIIKLEAKKITNI</sequence>
<dbReference type="EMBL" id="CP003283">
    <property type="protein sequence ID" value="AFL97380.1"/>
    <property type="molecule type" value="Genomic_DNA"/>
</dbReference>
<gene>
    <name evidence="1" type="ordered locus">Ornrh_1195</name>
</gene>
<reference evidence="1 2" key="1">
    <citation type="submission" date="2012-06" db="EMBL/GenBank/DDBJ databases">
        <title>The complete genome of Ornithobacterium rhinotracheale DSM 15997.</title>
        <authorList>
            <consortium name="US DOE Joint Genome Institute (JGI-PGF)"/>
            <person name="Lucas S."/>
            <person name="Copeland A."/>
            <person name="Lapidus A."/>
            <person name="Goodwin L."/>
            <person name="Pitluck S."/>
            <person name="Peters L."/>
            <person name="Mikhailova N."/>
            <person name="Teshima H."/>
            <person name="Kyrpides N."/>
            <person name="Mavromatis K."/>
            <person name="Pagani I."/>
            <person name="Ivanova N."/>
            <person name="Ovchinnikova G."/>
            <person name="Zeytun A."/>
            <person name="Detter J.C."/>
            <person name="Han C."/>
            <person name="Land M."/>
            <person name="Hauser L."/>
            <person name="Markowitz V."/>
            <person name="Cheng J.-F."/>
            <person name="Hugenholtz P."/>
            <person name="Woyke T."/>
            <person name="Wu D."/>
            <person name="Lang E."/>
            <person name="Kopitz M."/>
            <person name="Brambilla E."/>
            <person name="Klenk H.-P."/>
            <person name="Eisen J.A."/>
        </authorList>
    </citation>
    <scope>NUCLEOTIDE SEQUENCE [LARGE SCALE GENOMIC DNA]</scope>
    <source>
        <strain evidence="2">ATCC 51463 / DSM 15997 / CCUG 23171 / LMG 9086</strain>
    </source>
</reference>
<dbReference type="Pfam" id="PF05069">
    <property type="entry name" value="Phage_tail_S"/>
    <property type="match status" value="1"/>
</dbReference>
<evidence type="ECO:0000313" key="2">
    <source>
        <dbReference type="Proteomes" id="UP000006051"/>
    </source>
</evidence>
<protein>
    <submittedName>
        <fullName evidence="1">Mu-like prophage protein gpG</fullName>
    </submittedName>
</protein>
<dbReference type="PATRIC" id="fig|867902.3.peg.1174"/>